<organism evidence="2 3">
    <name type="scientific">Ogataea philodendri</name>
    <dbReference type="NCBI Taxonomy" id="1378263"/>
    <lineage>
        <taxon>Eukaryota</taxon>
        <taxon>Fungi</taxon>
        <taxon>Dikarya</taxon>
        <taxon>Ascomycota</taxon>
        <taxon>Saccharomycotina</taxon>
        <taxon>Pichiomycetes</taxon>
        <taxon>Pichiales</taxon>
        <taxon>Pichiaceae</taxon>
        <taxon>Ogataea</taxon>
    </lineage>
</organism>
<evidence type="ECO:0000256" key="1">
    <source>
        <dbReference type="SAM" id="MobiDB-lite"/>
    </source>
</evidence>
<proteinExistence type="predicted"/>
<gene>
    <name evidence="2" type="ORF">OGAPHI_004178</name>
</gene>
<dbReference type="Proteomes" id="UP000769157">
    <property type="component" value="Unassembled WGS sequence"/>
</dbReference>
<dbReference type="PANTHER" id="PTHR35204">
    <property type="entry name" value="YALI0A21131P"/>
    <property type="match status" value="1"/>
</dbReference>
<protein>
    <submittedName>
        <fullName evidence="2">Uncharacterized protein</fullName>
    </submittedName>
</protein>
<dbReference type="GeneID" id="70236143"/>
<dbReference type="OrthoDB" id="10261782at2759"/>
<accession>A0A9P8T566</accession>
<evidence type="ECO:0000313" key="3">
    <source>
        <dbReference type="Proteomes" id="UP000769157"/>
    </source>
</evidence>
<keyword evidence="3" id="KW-1185">Reference proteome</keyword>
<dbReference type="AlphaFoldDB" id="A0A9P8T566"/>
<feature type="region of interest" description="Disordered" evidence="1">
    <location>
        <begin position="153"/>
        <end position="180"/>
    </location>
</feature>
<sequence>MVFGGNYVSLNSPEGKPWYFVFRQYALLSALLVNSLVFFGLCYSLYEVRHDGKNSAKNLPAYKSLSIDTFESELQPIDFLNASAVFAEVHNALKQKNADVNPISVSYIPAYIPEGTLLYHSNHNGKVPTTYEWVAMDYEFSYNFAHFDRGKPNNGFPGSPGASPKPPKASDDGFKKPHGHPHMDFSGPSTLLTFQVTKPLDKLILLGGASASKTTTGEMDTQYILSQIENYDDFDERIGSDKICEWGRKHGGLDGLVRLEIGFEIVICDFSEKLELVSNVTLRNVTDMIDFPREVFTDEPSDDLNAQRSGVLDTIESVVGFEHYQAGGRVYDGDKRVLMDFSKMVTPLNKTFIDADPYLRRIDNLTADLKSEIIDEVAEMLATPNDPYSSTNWQLITDNIVDKFAPLLVNLNSSFALYDAHKSYQTLGTNLTSWSYNYIRRYLSDPETELVPHLRKMAIWDYAHPLEQIQSEADFLIWNSVTVVQSAIVDAIYECFLLSKTLLSVLTEKSLPDDIEEQIASTRNRLATLLAELNWAYYYQCSQKCKSDELCFIPTWGPAPLSWSKRDMIGFYIDESGKKRISKELQCINYNTLLEAGRGW</sequence>
<reference evidence="2" key="1">
    <citation type="journal article" date="2021" name="Open Biol.">
        <title>Shared evolutionary footprints suggest mitochondrial oxidative damage underlies multiple complex I losses in fungi.</title>
        <authorList>
            <person name="Schikora-Tamarit M.A."/>
            <person name="Marcet-Houben M."/>
            <person name="Nosek J."/>
            <person name="Gabaldon T."/>
        </authorList>
    </citation>
    <scope>NUCLEOTIDE SEQUENCE</scope>
    <source>
        <strain evidence="2">CBS6075</strain>
    </source>
</reference>
<reference evidence="2" key="2">
    <citation type="submission" date="2021-01" db="EMBL/GenBank/DDBJ databases">
        <authorList>
            <person name="Schikora-Tamarit M.A."/>
        </authorList>
    </citation>
    <scope>NUCLEOTIDE SEQUENCE</scope>
    <source>
        <strain evidence="2">CBS6075</strain>
    </source>
</reference>
<dbReference type="EMBL" id="JAEUBE010000295">
    <property type="protein sequence ID" value="KAH3665989.1"/>
    <property type="molecule type" value="Genomic_DNA"/>
</dbReference>
<dbReference type="InterPro" id="IPR038921">
    <property type="entry name" value="YOR389W-like"/>
</dbReference>
<dbReference type="PANTHER" id="PTHR35204:SF1">
    <property type="entry name" value="ENTEROTOXIN"/>
    <property type="match status" value="1"/>
</dbReference>
<name>A0A9P8T566_9ASCO</name>
<comment type="caution">
    <text evidence="2">The sequence shown here is derived from an EMBL/GenBank/DDBJ whole genome shotgun (WGS) entry which is preliminary data.</text>
</comment>
<evidence type="ECO:0000313" key="2">
    <source>
        <dbReference type="EMBL" id="KAH3665989.1"/>
    </source>
</evidence>
<dbReference type="RefSeq" id="XP_046061193.1">
    <property type="nucleotide sequence ID" value="XM_046205228.1"/>
</dbReference>